<dbReference type="eggNOG" id="COG2256">
    <property type="taxonomic scope" value="Bacteria"/>
</dbReference>
<comment type="function">
    <text evidence="1">DNA-dependent ATPase that plays important roles in cellular responses to stalled DNA replication processes.</text>
</comment>
<protein>
    <recommendedName>
        <fullName evidence="3">Replication-associated recombination protein A</fullName>
    </recommendedName>
</protein>
<dbReference type="GO" id="GO:0005524">
    <property type="term" value="F:ATP binding"/>
    <property type="evidence" value="ECO:0007669"/>
    <property type="project" value="UniProtKB-KW"/>
</dbReference>
<dbReference type="GO" id="GO:0008047">
    <property type="term" value="F:enzyme activator activity"/>
    <property type="evidence" value="ECO:0007669"/>
    <property type="project" value="TreeGrafter"/>
</dbReference>
<dbReference type="Proteomes" id="UP000030661">
    <property type="component" value="Unassembled WGS sequence"/>
</dbReference>
<dbReference type="PANTHER" id="PTHR13779">
    <property type="entry name" value="WERNER HELICASE-INTERACTING PROTEIN 1 FAMILY MEMBER"/>
    <property type="match status" value="1"/>
</dbReference>
<evidence type="ECO:0000256" key="5">
    <source>
        <dbReference type="ARBA" id="ARBA00022741"/>
    </source>
</evidence>
<dbReference type="FunFam" id="1.10.8.60:FF:000029">
    <property type="entry name" value="Replication-associated recombination protein A"/>
    <property type="match status" value="1"/>
</dbReference>
<dbReference type="InterPro" id="IPR008921">
    <property type="entry name" value="DNA_pol3_clamp-load_cplx_C"/>
</dbReference>
<dbReference type="STRING" id="1499967.U27_02953"/>
<keyword evidence="9" id="KW-1185">Reference proteome</keyword>
<proteinExistence type="inferred from homology"/>
<dbReference type="CDD" id="cd00009">
    <property type="entry name" value="AAA"/>
    <property type="match status" value="1"/>
</dbReference>
<accession>A0A081BUI7</accession>
<evidence type="ECO:0000256" key="3">
    <source>
        <dbReference type="ARBA" id="ARBA00020776"/>
    </source>
</evidence>
<dbReference type="GO" id="GO:0000731">
    <property type="term" value="P:DNA synthesis involved in DNA repair"/>
    <property type="evidence" value="ECO:0007669"/>
    <property type="project" value="TreeGrafter"/>
</dbReference>
<dbReference type="AlphaFoldDB" id="A0A081BUI7"/>
<dbReference type="HOGENOM" id="CLU_017985_0_3_0"/>
<dbReference type="SUPFAM" id="SSF52540">
    <property type="entry name" value="P-loop containing nucleoside triphosphate hydrolases"/>
    <property type="match status" value="1"/>
</dbReference>
<sequence length="423" mass="47462">MQVELFSSQSKDAQQMYAPLADRIRPQTLEEFVGQQHIIGKGRALQRMIERDELHSIILWGPPGSGKTTLARIIANTTQMHFVPFSAVTSGVPELRKVVQEAHAQRNMHGKRTVLFVDEIHRLNKAQQDAFLPHVENGMLTIIGATTENPSFEVIRALLSRCQVFILQRLTEEEIIALLQRAINDKQRGLGKYALKIDSDVFSLLAQHADGDTRIALNQLEMVVLNTEPQADGLREITPETVKNLLGTKALAYDKHGEEHYNVISAFIKSMRGSDPNAAVYYLARMLDAGEDPMFIARRMVILASEDIGNADPQALVIAVAAMQAVHFVGLPEAQLTLSQAVIYLALAPKNNREYKAILAAREDVKQYGALPVPLHLRNAPTRLMKDLGYGKEYRYPHDYEGNWVEQDYLPEALQGKRYYLSS</sequence>
<dbReference type="Pfam" id="PF05496">
    <property type="entry name" value="RuvB_N"/>
    <property type="match status" value="1"/>
</dbReference>
<dbReference type="InterPro" id="IPR051314">
    <property type="entry name" value="AAA_ATPase_RarA/MGS1/WRNIP1"/>
</dbReference>
<name>A0A081BUI7_VECG1</name>
<comment type="similarity">
    <text evidence="2">Belongs to the AAA ATPase family. RarA/MGS1/WRNIP1 subfamily.</text>
</comment>
<evidence type="ECO:0000313" key="8">
    <source>
        <dbReference type="EMBL" id="GAK55992.1"/>
    </source>
</evidence>
<dbReference type="EMBL" id="DF820464">
    <property type="protein sequence ID" value="GAK55992.1"/>
    <property type="molecule type" value="Genomic_DNA"/>
</dbReference>
<evidence type="ECO:0000313" key="9">
    <source>
        <dbReference type="Proteomes" id="UP000030661"/>
    </source>
</evidence>
<dbReference type="Pfam" id="PF16193">
    <property type="entry name" value="AAA_assoc_2"/>
    <property type="match status" value="1"/>
</dbReference>
<dbReference type="GO" id="GO:0003677">
    <property type="term" value="F:DNA binding"/>
    <property type="evidence" value="ECO:0007669"/>
    <property type="project" value="InterPro"/>
</dbReference>
<dbReference type="Gene3D" id="1.10.3710.10">
    <property type="entry name" value="DNA polymerase III clamp loader subunits, C-terminal domain"/>
    <property type="match status" value="1"/>
</dbReference>
<dbReference type="GO" id="GO:0009378">
    <property type="term" value="F:four-way junction helicase activity"/>
    <property type="evidence" value="ECO:0007669"/>
    <property type="project" value="InterPro"/>
</dbReference>
<keyword evidence="5" id="KW-0547">Nucleotide-binding</keyword>
<dbReference type="SMART" id="SM00382">
    <property type="entry name" value="AAA"/>
    <property type="match status" value="1"/>
</dbReference>
<evidence type="ECO:0000256" key="1">
    <source>
        <dbReference type="ARBA" id="ARBA00002393"/>
    </source>
</evidence>
<dbReference type="CDD" id="cd18139">
    <property type="entry name" value="HLD_clamp_RarA"/>
    <property type="match status" value="1"/>
</dbReference>
<dbReference type="Gene3D" id="1.10.8.60">
    <property type="match status" value="1"/>
</dbReference>
<dbReference type="InterPro" id="IPR032423">
    <property type="entry name" value="AAA_assoc_2"/>
</dbReference>
<dbReference type="Gene3D" id="3.40.50.300">
    <property type="entry name" value="P-loop containing nucleotide triphosphate hydrolases"/>
    <property type="match status" value="1"/>
</dbReference>
<dbReference type="GO" id="GO:0017116">
    <property type="term" value="F:single-stranded DNA helicase activity"/>
    <property type="evidence" value="ECO:0007669"/>
    <property type="project" value="TreeGrafter"/>
</dbReference>
<dbReference type="PANTHER" id="PTHR13779:SF7">
    <property type="entry name" value="ATPASE WRNIP1"/>
    <property type="match status" value="1"/>
</dbReference>
<dbReference type="InterPro" id="IPR003593">
    <property type="entry name" value="AAA+_ATPase"/>
</dbReference>
<dbReference type="FunFam" id="3.40.50.300:FF:000137">
    <property type="entry name" value="Replication-associated recombination protein A"/>
    <property type="match status" value="1"/>
</dbReference>
<evidence type="ECO:0000259" key="7">
    <source>
        <dbReference type="SMART" id="SM00382"/>
    </source>
</evidence>
<dbReference type="InterPro" id="IPR027417">
    <property type="entry name" value="P-loop_NTPase"/>
</dbReference>
<dbReference type="InterPro" id="IPR008824">
    <property type="entry name" value="RuvB-like_N"/>
</dbReference>
<reference evidence="8 9" key="1">
    <citation type="journal article" date="2015" name="PeerJ">
        <title>First genomic representation of candidate bacterial phylum KSB3 points to enhanced environmental sensing as a trigger of wastewater bulking.</title>
        <authorList>
            <person name="Sekiguchi Y."/>
            <person name="Ohashi A."/>
            <person name="Parks D.H."/>
            <person name="Yamauchi T."/>
            <person name="Tyson G.W."/>
            <person name="Hugenholtz P."/>
        </authorList>
    </citation>
    <scope>NUCLEOTIDE SEQUENCE [LARGE SCALE GENOMIC DNA]</scope>
</reference>
<keyword evidence="6" id="KW-0067">ATP-binding</keyword>
<evidence type="ECO:0000256" key="4">
    <source>
        <dbReference type="ARBA" id="ARBA00022705"/>
    </source>
</evidence>
<dbReference type="Gene3D" id="1.20.272.10">
    <property type="match status" value="1"/>
</dbReference>
<feature type="domain" description="AAA+ ATPase" evidence="7">
    <location>
        <begin position="53"/>
        <end position="170"/>
    </location>
</feature>
<dbReference type="Pfam" id="PF12002">
    <property type="entry name" value="MgsA_C"/>
    <property type="match status" value="1"/>
</dbReference>
<keyword evidence="4" id="KW-0235">DNA replication</keyword>
<dbReference type="FunFam" id="1.20.272.10:FF:000001">
    <property type="entry name" value="Putative AAA family ATPase"/>
    <property type="match status" value="1"/>
</dbReference>
<evidence type="ECO:0000256" key="2">
    <source>
        <dbReference type="ARBA" id="ARBA00008959"/>
    </source>
</evidence>
<dbReference type="GO" id="GO:0006261">
    <property type="term" value="P:DNA-templated DNA replication"/>
    <property type="evidence" value="ECO:0007669"/>
    <property type="project" value="TreeGrafter"/>
</dbReference>
<dbReference type="SUPFAM" id="SSF48019">
    <property type="entry name" value="post-AAA+ oligomerization domain-like"/>
    <property type="match status" value="1"/>
</dbReference>
<dbReference type="InterPro" id="IPR021886">
    <property type="entry name" value="MgsA_C"/>
</dbReference>
<organism evidence="8 9">
    <name type="scientific">Vecturithrix granuli</name>
    <dbReference type="NCBI Taxonomy" id="1499967"/>
    <lineage>
        <taxon>Bacteria</taxon>
        <taxon>Candidatus Moduliflexota</taxon>
        <taxon>Candidatus Vecturitrichia</taxon>
        <taxon>Candidatus Vecturitrichales</taxon>
        <taxon>Candidatus Vecturitrichaceae</taxon>
        <taxon>Candidatus Vecturithrix</taxon>
    </lineage>
</organism>
<gene>
    <name evidence="8" type="ORF">U27_02953</name>
</gene>
<evidence type="ECO:0000256" key="6">
    <source>
        <dbReference type="ARBA" id="ARBA00022840"/>
    </source>
</evidence>
<dbReference type="GO" id="GO:0006310">
    <property type="term" value="P:DNA recombination"/>
    <property type="evidence" value="ECO:0007669"/>
    <property type="project" value="InterPro"/>
</dbReference>